<dbReference type="RefSeq" id="WP_139674173.1">
    <property type="nucleotide sequence ID" value="NZ_VDMN01000001.1"/>
</dbReference>
<dbReference type="Pfam" id="PF01636">
    <property type="entry name" value="APH"/>
    <property type="match status" value="1"/>
</dbReference>
<dbReference type="EMBL" id="VDMN01000001">
    <property type="protein sequence ID" value="TNM65774.1"/>
    <property type="molecule type" value="Genomic_DNA"/>
</dbReference>
<dbReference type="GO" id="GO:0016740">
    <property type="term" value="F:transferase activity"/>
    <property type="evidence" value="ECO:0007669"/>
    <property type="project" value="UniProtKB-KW"/>
</dbReference>
<dbReference type="PANTHER" id="PTHR21310:SF42">
    <property type="entry name" value="BIFUNCTIONAL AAC_APH"/>
    <property type="match status" value="1"/>
</dbReference>
<accession>A0A5C4XSV4</accession>
<dbReference type="SUPFAM" id="SSF56112">
    <property type="entry name" value="Protein kinase-like (PK-like)"/>
    <property type="match status" value="1"/>
</dbReference>
<comment type="caution">
    <text evidence="2">The sequence shown here is derived from an EMBL/GenBank/DDBJ whole genome shotgun (WGS) entry which is preliminary data.</text>
</comment>
<gene>
    <name evidence="2" type="ORF">FHP24_05910</name>
</gene>
<sequence>MFDIDTGLVASLVADQFPQWAALPIRPVLESGWDNRTFHLGTDMSVRLPSAERYVAQITKEARWLPVLAPQLPLPVPVPLAVGRPAFGYPGQWAIYQWIDGETAKRERIGDLEDFANDLAEFLKALWVIDATGGPPAGVHNFHRGGPLSVYDRETRAALVELTDEVDASLLSDIWERALSSSWQGPPRWLHGDVTEGNLLVKNGKLSAVIDFGTCGVGDPSADLAISWTLFDAPARKAFESRLGLDRETWDRARGWCMWKALIVIAEHRHKDQVKSDIHRRWIERIVGNLA</sequence>
<dbReference type="PANTHER" id="PTHR21310">
    <property type="entry name" value="AMINOGLYCOSIDE PHOSPHOTRANSFERASE-RELATED-RELATED"/>
    <property type="match status" value="1"/>
</dbReference>
<evidence type="ECO:0000313" key="2">
    <source>
        <dbReference type="EMBL" id="TNM65774.1"/>
    </source>
</evidence>
<evidence type="ECO:0000313" key="3">
    <source>
        <dbReference type="Proteomes" id="UP000311605"/>
    </source>
</evidence>
<dbReference type="AlphaFoldDB" id="A0A5C4XSV4"/>
<feature type="domain" description="Aminoglycoside phosphotransferase" evidence="1">
    <location>
        <begin position="29"/>
        <end position="256"/>
    </location>
</feature>
<dbReference type="InterPro" id="IPR011009">
    <property type="entry name" value="Kinase-like_dom_sf"/>
</dbReference>
<dbReference type="Gene3D" id="3.90.1200.10">
    <property type="match status" value="1"/>
</dbReference>
<evidence type="ECO:0000259" key="1">
    <source>
        <dbReference type="Pfam" id="PF01636"/>
    </source>
</evidence>
<organism evidence="2 3">
    <name type="scientific">Aliirhizobium smilacinae</name>
    <dbReference type="NCBI Taxonomy" id="1395944"/>
    <lineage>
        <taxon>Bacteria</taxon>
        <taxon>Pseudomonadati</taxon>
        <taxon>Pseudomonadota</taxon>
        <taxon>Alphaproteobacteria</taxon>
        <taxon>Hyphomicrobiales</taxon>
        <taxon>Rhizobiaceae</taxon>
        <taxon>Aliirhizobium</taxon>
    </lineage>
</organism>
<dbReference type="InterPro" id="IPR002575">
    <property type="entry name" value="Aminoglycoside_PTrfase"/>
</dbReference>
<dbReference type="Gene3D" id="3.30.200.20">
    <property type="entry name" value="Phosphorylase Kinase, domain 1"/>
    <property type="match status" value="1"/>
</dbReference>
<reference evidence="2 3" key="1">
    <citation type="submission" date="2019-06" db="EMBL/GenBank/DDBJ databases">
        <title>The draft genome of Rhizobium smilacinae PTYR-5.</title>
        <authorList>
            <person name="Liu L."/>
            <person name="Li L."/>
            <person name="Zhang X."/>
        </authorList>
    </citation>
    <scope>NUCLEOTIDE SEQUENCE [LARGE SCALE GENOMIC DNA]</scope>
    <source>
        <strain evidence="2 3">PTYR-5</strain>
    </source>
</reference>
<dbReference type="OrthoDB" id="3806873at2"/>
<keyword evidence="3" id="KW-1185">Reference proteome</keyword>
<protein>
    <submittedName>
        <fullName evidence="2">Aminoglycoside phosphotransferase family protein</fullName>
    </submittedName>
</protein>
<dbReference type="Proteomes" id="UP000311605">
    <property type="component" value="Unassembled WGS sequence"/>
</dbReference>
<dbReference type="CDD" id="cd05155">
    <property type="entry name" value="APH_ChoK_like_1"/>
    <property type="match status" value="1"/>
</dbReference>
<name>A0A5C4XSV4_9HYPH</name>
<dbReference type="InterPro" id="IPR051678">
    <property type="entry name" value="AGP_Transferase"/>
</dbReference>
<proteinExistence type="predicted"/>
<keyword evidence="2" id="KW-0808">Transferase</keyword>